<dbReference type="InterPro" id="IPR027417">
    <property type="entry name" value="P-loop_NTPase"/>
</dbReference>
<dbReference type="OrthoDB" id="5976022at2759"/>
<dbReference type="InterPro" id="IPR001806">
    <property type="entry name" value="Small_GTPase"/>
</dbReference>
<dbReference type="SMART" id="SM00175">
    <property type="entry name" value="RAB"/>
    <property type="match status" value="1"/>
</dbReference>
<name>A0A9P6IW31_9FUNG</name>
<organism evidence="3 4">
    <name type="scientific">Modicella reniformis</name>
    <dbReference type="NCBI Taxonomy" id="1440133"/>
    <lineage>
        <taxon>Eukaryota</taxon>
        <taxon>Fungi</taxon>
        <taxon>Fungi incertae sedis</taxon>
        <taxon>Mucoromycota</taxon>
        <taxon>Mortierellomycotina</taxon>
        <taxon>Mortierellomycetes</taxon>
        <taxon>Mortierellales</taxon>
        <taxon>Mortierellaceae</taxon>
        <taxon>Modicella</taxon>
    </lineage>
</organism>
<dbReference type="InterPro" id="IPR020849">
    <property type="entry name" value="Small_GTPase_Ras-type"/>
</dbReference>
<gene>
    <name evidence="3" type="primary">RAS1_3</name>
    <name evidence="3" type="ORF">BGZ65_006509</name>
</gene>
<dbReference type="EMBL" id="JAAAHW010007165">
    <property type="protein sequence ID" value="KAF9950608.1"/>
    <property type="molecule type" value="Genomic_DNA"/>
</dbReference>
<evidence type="ECO:0000256" key="1">
    <source>
        <dbReference type="ARBA" id="ARBA00022741"/>
    </source>
</evidence>
<protein>
    <submittedName>
        <fullName evidence="3">Ras GTPase</fullName>
    </submittedName>
</protein>
<dbReference type="GO" id="GO:0016020">
    <property type="term" value="C:membrane"/>
    <property type="evidence" value="ECO:0007669"/>
    <property type="project" value="InterPro"/>
</dbReference>
<dbReference type="AlphaFoldDB" id="A0A9P6IW31"/>
<dbReference type="Proteomes" id="UP000749646">
    <property type="component" value="Unassembled WGS sequence"/>
</dbReference>
<dbReference type="GO" id="GO:0005525">
    <property type="term" value="F:GTP binding"/>
    <property type="evidence" value="ECO:0007669"/>
    <property type="project" value="UniProtKB-KW"/>
</dbReference>
<dbReference type="SMART" id="SM00174">
    <property type="entry name" value="RHO"/>
    <property type="match status" value="1"/>
</dbReference>
<dbReference type="Pfam" id="PF00071">
    <property type="entry name" value="Ras"/>
    <property type="match status" value="1"/>
</dbReference>
<dbReference type="PANTHER" id="PTHR24070">
    <property type="entry name" value="RAS, DI-RAS, AND RHEB FAMILY MEMBERS OF SMALL GTPASE SUPERFAMILY"/>
    <property type="match status" value="1"/>
</dbReference>
<dbReference type="Gene3D" id="3.40.50.300">
    <property type="entry name" value="P-loop containing nucleotide triphosphate hydrolases"/>
    <property type="match status" value="1"/>
</dbReference>
<dbReference type="SUPFAM" id="SSF52540">
    <property type="entry name" value="P-loop containing nucleoside triphosphate hydrolases"/>
    <property type="match status" value="1"/>
</dbReference>
<dbReference type="NCBIfam" id="TIGR00231">
    <property type="entry name" value="small_GTP"/>
    <property type="match status" value="1"/>
</dbReference>
<keyword evidence="2" id="KW-0342">GTP-binding</keyword>
<reference evidence="3" key="1">
    <citation type="journal article" date="2020" name="Fungal Divers.">
        <title>Resolving the Mortierellaceae phylogeny through synthesis of multi-gene phylogenetics and phylogenomics.</title>
        <authorList>
            <person name="Vandepol N."/>
            <person name="Liber J."/>
            <person name="Desiro A."/>
            <person name="Na H."/>
            <person name="Kennedy M."/>
            <person name="Barry K."/>
            <person name="Grigoriev I.V."/>
            <person name="Miller A.N."/>
            <person name="O'Donnell K."/>
            <person name="Stajich J.E."/>
            <person name="Bonito G."/>
        </authorList>
    </citation>
    <scope>NUCLEOTIDE SEQUENCE</scope>
    <source>
        <strain evidence="3">MES-2147</strain>
    </source>
</reference>
<dbReference type="GO" id="GO:0003924">
    <property type="term" value="F:GTPase activity"/>
    <property type="evidence" value="ECO:0007669"/>
    <property type="project" value="InterPro"/>
</dbReference>
<accession>A0A9P6IW31</accession>
<keyword evidence="4" id="KW-1185">Reference proteome</keyword>
<proteinExistence type="predicted"/>
<dbReference type="SMART" id="SM00173">
    <property type="entry name" value="RAS"/>
    <property type="match status" value="1"/>
</dbReference>
<dbReference type="PROSITE" id="PS51419">
    <property type="entry name" value="RAB"/>
    <property type="match status" value="1"/>
</dbReference>
<sequence>QLIQTYHPTIEDFLWKRVIIDYTPTILNIFDTSGNESYHTLTHQSMERGDGFLLMYSVTNVESYLKAELLWNELMETRRIRKPPIILVATKCDEQHDVHITREHGSRMAKKMKCKFAETFTALIRMISVAKNHFPELPGVSQENSSSL</sequence>
<comment type="caution">
    <text evidence="3">The sequence shown here is derived from an EMBL/GenBank/DDBJ whole genome shotgun (WGS) entry which is preliminary data.</text>
</comment>
<dbReference type="InterPro" id="IPR005225">
    <property type="entry name" value="Small_GTP-bd"/>
</dbReference>
<feature type="non-terminal residue" evidence="3">
    <location>
        <position position="1"/>
    </location>
</feature>
<evidence type="ECO:0000313" key="3">
    <source>
        <dbReference type="EMBL" id="KAF9950608.1"/>
    </source>
</evidence>
<keyword evidence="1" id="KW-0547">Nucleotide-binding</keyword>
<dbReference type="PROSITE" id="PS51421">
    <property type="entry name" value="RAS"/>
    <property type="match status" value="1"/>
</dbReference>
<dbReference type="GO" id="GO:0007165">
    <property type="term" value="P:signal transduction"/>
    <property type="evidence" value="ECO:0007669"/>
    <property type="project" value="InterPro"/>
</dbReference>
<dbReference type="PRINTS" id="PR00449">
    <property type="entry name" value="RASTRNSFRMNG"/>
</dbReference>
<evidence type="ECO:0000313" key="4">
    <source>
        <dbReference type="Proteomes" id="UP000749646"/>
    </source>
</evidence>
<evidence type="ECO:0000256" key="2">
    <source>
        <dbReference type="ARBA" id="ARBA00023134"/>
    </source>
</evidence>